<evidence type="ECO:0000313" key="1">
    <source>
        <dbReference type="EMBL" id="RGI72789.1"/>
    </source>
</evidence>
<sequence length="78" mass="9022">MIIFCHILYIQHNITLIIKAKAHLLLIVGNKIVTKKRRNRFAVGFMCKGNKSSLTIKAKLAKRRILFFFSPAYIICCQ</sequence>
<organism evidence="1 2">
    <name type="scientific">Bacteroides uniformis</name>
    <dbReference type="NCBI Taxonomy" id="820"/>
    <lineage>
        <taxon>Bacteria</taxon>
        <taxon>Pseudomonadati</taxon>
        <taxon>Bacteroidota</taxon>
        <taxon>Bacteroidia</taxon>
        <taxon>Bacteroidales</taxon>
        <taxon>Bacteroidaceae</taxon>
        <taxon>Bacteroides</taxon>
    </lineage>
</organism>
<evidence type="ECO:0000313" key="2">
    <source>
        <dbReference type="Proteomes" id="UP000263754"/>
    </source>
</evidence>
<gene>
    <name evidence="1" type="ORF">DXD90_17190</name>
</gene>
<dbReference type="EMBL" id="QSOF01000029">
    <property type="protein sequence ID" value="RGI72789.1"/>
    <property type="molecule type" value="Genomic_DNA"/>
</dbReference>
<comment type="caution">
    <text evidence="1">The sequence shown here is derived from an EMBL/GenBank/DDBJ whole genome shotgun (WGS) entry which is preliminary data.</text>
</comment>
<accession>A0A374MMT6</accession>
<proteinExistence type="predicted"/>
<name>A0A374MMT6_BACUN</name>
<reference evidence="1 2" key="1">
    <citation type="submission" date="2018-08" db="EMBL/GenBank/DDBJ databases">
        <title>A genome reference for cultivated species of the human gut microbiota.</title>
        <authorList>
            <person name="Zou Y."/>
            <person name="Xue W."/>
            <person name="Luo G."/>
        </authorList>
    </citation>
    <scope>NUCLEOTIDE SEQUENCE [LARGE SCALE GENOMIC DNA]</scope>
    <source>
        <strain evidence="1 2">TM10-17</strain>
    </source>
</reference>
<protein>
    <submittedName>
        <fullName evidence="1">Uncharacterized protein</fullName>
    </submittedName>
</protein>
<dbReference type="AlphaFoldDB" id="A0A374MMT6"/>
<dbReference type="Proteomes" id="UP000263754">
    <property type="component" value="Unassembled WGS sequence"/>
</dbReference>